<dbReference type="Proteomes" id="UP001152888">
    <property type="component" value="Unassembled WGS sequence"/>
</dbReference>
<dbReference type="EMBL" id="CAKOFQ010012715">
    <property type="protein sequence ID" value="CAH2021660.1"/>
    <property type="molecule type" value="Genomic_DNA"/>
</dbReference>
<organism evidence="4 5">
    <name type="scientific">Acanthoscelides obtectus</name>
    <name type="common">Bean weevil</name>
    <name type="synonym">Bruchus obtectus</name>
    <dbReference type="NCBI Taxonomy" id="200917"/>
    <lineage>
        <taxon>Eukaryota</taxon>
        <taxon>Metazoa</taxon>
        <taxon>Ecdysozoa</taxon>
        <taxon>Arthropoda</taxon>
        <taxon>Hexapoda</taxon>
        <taxon>Insecta</taxon>
        <taxon>Pterygota</taxon>
        <taxon>Neoptera</taxon>
        <taxon>Endopterygota</taxon>
        <taxon>Coleoptera</taxon>
        <taxon>Polyphaga</taxon>
        <taxon>Cucujiformia</taxon>
        <taxon>Chrysomeloidea</taxon>
        <taxon>Chrysomelidae</taxon>
        <taxon>Bruchinae</taxon>
        <taxon>Bruchini</taxon>
        <taxon>Acanthoscelides</taxon>
    </lineage>
</organism>
<feature type="non-terminal residue" evidence="4">
    <location>
        <position position="1"/>
    </location>
</feature>
<evidence type="ECO:0000256" key="1">
    <source>
        <dbReference type="SAM" id="MobiDB-lite"/>
    </source>
</evidence>
<dbReference type="EMBL" id="CAKOFQ010011990">
    <property type="protein sequence ID" value="CAH2021236.1"/>
    <property type="molecule type" value="Genomic_DNA"/>
</dbReference>
<feature type="compositionally biased region" description="Polar residues" evidence="1">
    <location>
        <begin position="168"/>
        <end position="177"/>
    </location>
</feature>
<gene>
    <name evidence="2" type="ORF">ACAOBT_LOCUS38396</name>
    <name evidence="3" type="ORF">ACAOBT_LOCUS38407</name>
    <name evidence="4" type="ORF">ACAOBT_LOCUS38688</name>
</gene>
<sequence length="239" mass="26080">LESHDEQRAPYCLWGIAHLVEYHTSSTAPRNAGFRRLAATALLAGTSCPTGPKRRPTNHLPAPRTHTKSQLHTSTDNAVLAVLSAARKENTLNLAGYGHPAHAQWPTRQRRGATPPLREEREPHTWCEGTAFSHRDGPTEGRGGKPRSPPAGGNKTASGPLAAGTSKAGPSNLSPKTGASDAANLGPAKQTRYNCEDCGKAFYTKKWTYKTQTRVWHRRADQMPVLRVGVFIFYWRATA</sequence>
<evidence type="ECO:0000313" key="2">
    <source>
        <dbReference type="EMBL" id="CAH2021236.1"/>
    </source>
</evidence>
<evidence type="ECO:0000313" key="4">
    <source>
        <dbReference type="EMBL" id="CAH2021660.1"/>
    </source>
</evidence>
<comment type="caution">
    <text evidence="4">The sequence shown here is derived from an EMBL/GenBank/DDBJ whole genome shotgun (WGS) entry which is preliminary data.</text>
</comment>
<reference evidence="4" key="1">
    <citation type="submission" date="2022-03" db="EMBL/GenBank/DDBJ databases">
        <authorList>
            <person name="Sayadi A."/>
        </authorList>
    </citation>
    <scope>NUCLEOTIDE SEQUENCE</scope>
</reference>
<accession>A0A9P0VV09</accession>
<dbReference type="EMBL" id="CAKOFQ010012013">
    <property type="protein sequence ID" value="CAH2021252.1"/>
    <property type="molecule type" value="Genomic_DNA"/>
</dbReference>
<name>A0A9P0VV09_ACAOB</name>
<feature type="region of interest" description="Disordered" evidence="1">
    <location>
        <begin position="45"/>
        <end position="75"/>
    </location>
</feature>
<feature type="region of interest" description="Disordered" evidence="1">
    <location>
        <begin position="97"/>
        <end position="186"/>
    </location>
</feature>
<dbReference type="AlphaFoldDB" id="A0A9P0VV09"/>
<evidence type="ECO:0000313" key="5">
    <source>
        <dbReference type="Proteomes" id="UP001152888"/>
    </source>
</evidence>
<evidence type="ECO:0000313" key="3">
    <source>
        <dbReference type="EMBL" id="CAH2021252.1"/>
    </source>
</evidence>
<evidence type="ECO:0008006" key="6">
    <source>
        <dbReference type="Google" id="ProtNLM"/>
    </source>
</evidence>
<feature type="compositionally biased region" description="Basic and acidic residues" evidence="1">
    <location>
        <begin position="133"/>
        <end position="143"/>
    </location>
</feature>
<protein>
    <recommendedName>
        <fullName evidence="6">C2H2-type domain-containing protein</fullName>
    </recommendedName>
</protein>
<keyword evidence="5" id="KW-1185">Reference proteome</keyword>
<proteinExistence type="predicted"/>